<dbReference type="KEGG" id="nst:Nstercoris_01627"/>
<organism evidence="1 2">
    <name type="scientific">Nitrosomonas stercoris</name>
    <dbReference type="NCBI Taxonomy" id="1444684"/>
    <lineage>
        <taxon>Bacteria</taxon>
        <taxon>Pseudomonadati</taxon>
        <taxon>Pseudomonadota</taxon>
        <taxon>Betaproteobacteria</taxon>
        <taxon>Nitrosomonadales</taxon>
        <taxon>Nitrosomonadaceae</taxon>
        <taxon>Nitrosomonas</taxon>
    </lineage>
</organism>
<dbReference type="Proteomes" id="UP000316473">
    <property type="component" value="Chromosome"/>
</dbReference>
<dbReference type="AlphaFoldDB" id="A0A4Y1YMW4"/>
<evidence type="ECO:0000313" key="1">
    <source>
        <dbReference type="EMBL" id="BBL35364.1"/>
    </source>
</evidence>
<proteinExistence type="predicted"/>
<gene>
    <name evidence="1" type="ORF">Nstercoris_01627</name>
</gene>
<reference evidence="1 2" key="1">
    <citation type="submission" date="2019-06" db="EMBL/GenBank/DDBJ databases">
        <title>Nitrosomonas stercoris KYUHI-S whole genome shotgun sequence.</title>
        <authorList>
            <person name="Nakagawa T."/>
            <person name="Tsuchiya Y."/>
            <person name="Takahashi R."/>
        </authorList>
    </citation>
    <scope>NUCLEOTIDE SEQUENCE [LARGE SCALE GENOMIC DNA]</scope>
    <source>
        <strain evidence="1 2">KYUHI-S</strain>
    </source>
</reference>
<name>A0A4Y1YMW4_9PROT</name>
<sequence length="50" mass="6020">MTFDYYIVADKGEVLTNILNKLLFFKKILGLRIKQYRKIYVRKDTYPVCS</sequence>
<keyword evidence="2" id="KW-1185">Reference proteome</keyword>
<accession>A0A4Y1YMW4</accession>
<dbReference type="EMBL" id="AP019755">
    <property type="protein sequence ID" value="BBL35364.1"/>
    <property type="molecule type" value="Genomic_DNA"/>
</dbReference>
<evidence type="ECO:0000313" key="2">
    <source>
        <dbReference type="Proteomes" id="UP000316473"/>
    </source>
</evidence>
<protein>
    <submittedName>
        <fullName evidence="1">Uncharacterized protein</fullName>
    </submittedName>
</protein>